<evidence type="ECO:0000313" key="12">
    <source>
        <dbReference type="EMBL" id="PXX81716.1"/>
    </source>
</evidence>
<feature type="transmembrane region" description="Helical" evidence="9">
    <location>
        <begin position="68"/>
        <end position="90"/>
    </location>
</feature>
<keyword evidence="8 9" id="KW-0472">Membrane</keyword>
<dbReference type="FunFam" id="3.40.50.300:FF:000221">
    <property type="entry name" value="Multidrug ABC transporter ATP-binding protein"/>
    <property type="match status" value="1"/>
</dbReference>
<name>A0A318L1A1_9FIRM</name>
<feature type="domain" description="ABC transmembrane type-1" evidence="11">
    <location>
        <begin position="19"/>
        <end position="307"/>
    </location>
</feature>
<dbReference type="Pfam" id="PF00664">
    <property type="entry name" value="ABC_membrane"/>
    <property type="match status" value="1"/>
</dbReference>
<keyword evidence="7 9" id="KW-1133">Transmembrane helix</keyword>
<dbReference type="PROSITE" id="PS50929">
    <property type="entry name" value="ABC_TM1F"/>
    <property type="match status" value="1"/>
</dbReference>
<dbReference type="AlphaFoldDB" id="A0A318L1A1"/>
<evidence type="ECO:0000256" key="8">
    <source>
        <dbReference type="ARBA" id="ARBA00023136"/>
    </source>
</evidence>
<accession>A0A318L1A1</accession>
<feature type="transmembrane region" description="Helical" evidence="9">
    <location>
        <begin position="166"/>
        <end position="186"/>
    </location>
</feature>
<dbReference type="SMART" id="SM00382">
    <property type="entry name" value="AAA"/>
    <property type="match status" value="1"/>
</dbReference>
<evidence type="ECO:0000256" key="3">
    <source>
        <dbReference type="ARBA" id="ARBA00022475"/>
    </source>
</evidence>
<dbReference type="PROSITE" id="PS50893">
    <property type="entry name" value="ABC_TRANSPORTER_2"/>
    <property type="match status" value="1"/>
</dbReference>
<evidence type="ECO:0000256" key="4">
    <source>
        <dbReference type="ARBA" id="ARBA00022692"/>
    </source>
</evidence>
<comment type="caution">
    <text evidence="12">The sequence shown here is derived from an EMBL/GenBank/DDBJ whole genome shotgun (WGS) entry which is preliminary data.</text>
</comment>
<feature type="transmembrane region" description="Helical" evidence="9">
    <location>
        <begin position="241"/>
        <end position="264"/>
    </location>
</feature>
<dbReference type="Proteomes" id="UP000247612">
    <property type="component" value="Unassembled WGS sequence"/>
</dbReference>
<dbReference type="InterPro" id="IPR039421">
    <property type="entry name" value="Type_1_exporter"/>
</dbReference>
<dbReference type="Gene3D" id="3.40.50.300">
    <property type="entry name" value="P-loop containing nucleotide triphosphate hydrolases"/>
    <property type="match status" value="1"/>
</dbReference>
<organism evidence="12 13">
    <name type="scientific">Dielma fastidiosa</name>
    <dbReference type="NCBI Taxonomy" id="1034346"/>
    <lineage>
        <taxon>Bacteria</taxon>
        <taxon>Bacillati</taxon>
        <taxon>Bacillota</taxon>
        <taxon>Erysipelotrichia</taxon>
        <taxon>Erysipelotrichales</taxon>
        <taxon>Erysipelotrichaceae</taxon>
        <taxon>Dielma</taxon>
    </lineage>
</organism>
<gene>
    <name evidence="12" type="ORF">DES51_101328</name>
</gene>
<evidence type="ECO:0000256" key="5">
    <source>
        <dbReference type="ARBA" id="ARBA00022741"/>
    </source>
</evidence>
<dbReference type="PROSITE" id="PS00211">
    <property type="entry name" value="ABC_TRANSPORTER_1"/>
    <property type="match status" value="1"/>
</dbReference>
<dbReference type="STRING" id="1034346.GCA_000313565_00324"/>
<keyword evidence="6 12" id="KW-0067">ATP-binding</keyword>
<dbReference type="SUPFAM" id="SSF52540">
    <property type="entry name" value="P-loop containing nucleoside triphosphate hydrolases"/>
    <property type="match status" value="1"/>
</dbReference>
<feature type="transmembrane region" description="Helical" evidence="9">
    <location>
        <begin position="142"/>
        <end position="160"/>
    </location>
</feature>
<keyword evidence="2" id="KW-0813">Transport</keyword>
<evidence type="ECO:0000259" key="11">
    <source>
        <dbReference type="PROSITE" id="PS50929"/>
    </source>
</evidence>
<dbReference type="EMBL" id="QJKH01000001">
    <property type="protein sequence ID" value="PXX81716.1"/>
    <property type="molecule type" value="Genomic_DNA"/>
</dbReference>
<dbReference type="RefSeq" id="WP_022936632.1">
    <property type="nucleotide sequence ID" value="NZ_CABKRQ010000001.1"/>
</dbReference>
<keyword evidence="3" id="KW-1003">Cell membrane</keyword>
<feature type="transmembrane region" description="Helical" evidence="9">
    <location>
        <begin position="284"/>
        <end position="302"/>
    </location>
</feature>
<dbReference type="InterPro" id="IPR003439">
    <property type="entry name" value="ABC_transporter-like_ATP-bd"/>
</dbReference>
<dbReference type="InterPro" id="IPR003593">
    <property type="entry name" value="AAA+_ATPase"/>
</dbReference>
<comment type="subcellular location">
    <subcellularLocation>
        <location evidence="1">Cell membrane</location>
        <topology evidence="1">Multi-pass membrane protein</topology>
    </subcellularLocation>
</comment>
<keyword evidence="13" id="KW-1185">Reference proteome</keyword>
<reference evidence="12 13" key="1">
    <citation type="submission" date="2018-05" db="EMBL/GenBank/DDBJ databases">
        <title>Genomic Encyclopedia of Type Strains, Phase IV (KMG-IV): sequencing the most valuable type-strain genomes for metagenomic binning, comparative biology and taxonomic classification.</title>
        <authorList>
            <person name="Goeker M."/>
        </authorList>
    </citation>
    <scope>NUCLEOTIDE SEQUENCE [LARGE SCALE GENOMIC DNA]</scope>
    <source>
        <strain evidence="12 13">JC118</strain>
    </source>
</reference>
<dbReference type="InterPro" id="IPR036640">
    <property type="entry name" value="ABC1_TM_sf"/>
</dbReference>
<evidence type="ECO:0000256" key="9">
    <source>
        <dbReference type="SAM" id="Phobius"/>
    </source>
</evidence>
<dbReference type="GO" id="GO:0005886">
    <property type="term" value="C:plasma membrane"/>
    <property type="evidence" value="ECO:0007669"/>
    <property type="project" value="UniProtKB-SubCell"/>
</dbReference>
<evidence type="ECO:0000256" key="7">
    <source>
        <dbReference type="ARBA" id="ARBA00022989"/>
    </source>
</evidence>
<dbReference type="InterPro" id="IPR011527">
    <property type="entry name" value="ABC1_TM_dom"/>
</dbReference>
<dbReference type="InterPro" id="IPR017871">
    <property type="entry name" value="ABC_transporter-like_CS"/>
</dbReference>
<evidence type="ECO:0000256" key="6">
    <source>
        <dbReference type="ARBA" id="ARBA00022840"/>
    </source>
</evidence>
<proteinExistence type="predicted"/>
<dbReference type="GO" id="GO:0016887">
    <property type="term" value="F:ATP hydrolysis activity"/>
    <property type="evidence" value="ECO:0007669"/>
    <property type="project" value="InterPro"/>
</dbReference>
<evidence type="ECO:0000259" key="10">
    <source>
        <dbReference type="PROSITE" id="PS50893"/>
    </source>
</evidence>
<dbReference type="GO" id="GO:0015421">
    <property type="term" value="F:ABC-type oligopeptide transporter activity"/>
    <property type="evidence" value="ECO:0007669"/>
    <property type="project" value="TreeGrafter"/>
</dbReference>
<feature type="domain" description="ABC transporter" evidence="10">
    <location>
        <begin position="339"/>
        <end position="574"/>
    </location>
</feature>
<evidence type="ECO:0000256" key="2">
    <source>
        <dbReference type="ARBA" id="ARBA00022448"/>
    </source>
</evidence>
<sequence>MKEKNKLFAYFKPYWGLALLAPLLMIGEVIMDLIQPQLMSQIIDQGVLGLANNHIPDFNIILNTGFKMILYVIIGGFLGVMCAVTANLCAQNFCNDLRKDAFKSIMSLSLEQSEQFTCGSLITRVTNDITQIQNLANTLMRGLSRTLVMFIGGIVCMFLLDVKFGLVITAALPLVFVIVIVVIKKVGPLFSILQKKLDRVNNIIQESIAGLRVVKAYVREDYEKERFAAANNDMVDTQLNVLLIFSILSPLMNIILNCVVVAVIKVGGLEVQAGLASPGNIVAAITYVSQILNGILRLVMIFQTMTRGVASIHRVEEVLTCEPIITDGQAQCDLNAGGIEFKHVSFAYPNSREMVLHDLNLCIQPGETLGILGATGSGKSSLVNLIPRFYDVNEGEVLVDGINVKDYPLDKLRGKVAIALQKSELFTTSIKENIAWGNPEASDEEIIQAAAAAQAFEFIENTPDGFETMVTEQGMSLSGGQKQRLAISRAILKNAPILILDDATSALDLKTEANLYQALNKHYNRMTKIIIAQRITSVQGADRIALIENGTLAACDTHEKLLKENQLYQDIYNSQLKGGTFCE</sequence>
<keyword evidence="4 9" id="KW-0812">Transmembrane</keyword>
<dbReference type="GO" id="GO:0005524">
    <property type="term" value="F:ATP binding"/>
    <property type="evidence" value="ECO:0007669"/>
    <property type="project" value="UniProtKB-KW"/>
</dbReference>
<dbReference type="SUPFAM" id="SSF90123">
    <property type="entry name" value="ABC transporter transmembrane region"/>
    <property type="match status" value="1"/>
</dbReference>
<evidence type="ECO:0000256" key="1">
    <source>
        <dbReference type="ARBA" id="ARBA00004651"/>
    </source>
</evidence>
<protein>
    <submittedName>
        <fullName evidence="12">ATP-binding cassette subfamily B protein</fullName>
    </submittedName>
</protein>
<feature type="transmembrane region" description="Helical" evidence="9">
    <location>
        <begin position="12"/>
        <end position="31"/>
    </location>
</feature>
<evidence type="ECO:0000313" key="13">
    <source>
        <dbReference type="Proteomes" id="UP000247612"/>
    </source>
</evidence>
<dbReference type="PANTHER" id="PTHR43394">
    <property type="entry name" value="ATP-DEPENDENT PERMEASE MDL1, MITOCHONDRIAL"/>
    <property type="match status" value="1"/>
</dbReference>
<dbReference type="Gene3D" id="1.20.1560.10">
    <property type="entry name" value="ABC transporter type 1, transmembrane domain"/>
    <property type="match status" value="1"/>
</dbReference>
<dbReference type="Pfam" id="PF00005">
    <property type="entry name" value="ABC_tran"/>
    <property type="match status" value="1"/>
</dbReference>
<dbReference type="PANTHER" id="PTHR43394:SF1">
    <property type="entry name" value="ATP-BINDING CASSETTE SUB-FAMILY B MEMBER 10, MITOCHONDRIAL"/>
    <property type="match status" value="1"/>
</dbReference>
<dbReference type="InterPro" id="IPR027417">
    <property type="entry name" value="P-loop_NTPase"/>
</dbReference>
<dbReference type="CDD" id="cd18548">
    <property type="entry name" value="ABC_6TM_Tm287_like"/>
    <property type="match status" value="1"/>
</dbReference>
<keyword evidence="5" id="KW-0547">Nucleotide-binding</keyword>